<accession>A0A1M7ZAI9</accession>
<keyword evidence="7" id="KW-1185">Reference proteome</keyword>
<proteinExistence type="predicted"/>
<dbReference type="RefSeq" id="WP_084563916.1">
    <property type="nucleotide sequence ID" value="NZ_FRXO01000001.1"/>
</dbReference>
<evidence type="ECO:0000256" key="5">
    <source>
        <dbReference type="SAM" id="Phobius"/>
    </source>
</evidence>
<dbReference type="Proteomes" id="UP000186406">
    <property type="component" value="Unassembled WGS sequence"/>
</dbReference>
<reference evidence="6 7" key="1">
    <citation type="submission" date="2016-12" db="EMBL/GenBank/DDBJ databases">
        <authorList>
            <person name="Song W.-J."/>
            <person name="Kurnit D.M."/>
        </authorList>
    </citation>
    <scope>NUCLEOTIDE SEQUENCE [LARGE SCALE GENOMIC DNA]</scope>
    <source>
        <strain evidence="6 7">DSM 19599</strain>
    </source>
</reference>
<evidence type="ECO:0000256" key="1">
    <source>
        <dbReference type="ARBA" id="ARBA00022475"/>
    </source>
</evidence>
<keyword evidence="1" id="KW-1003">Cell membrane</keyword>
<dbReference type="STRING" id="1123029.SAMN02745172_00908"/>
<keyword evidence="3 5" id="KW-1133">Transmembrane helix</keyword>
<evidence type="ECO:0008006" key="8">
    <source>
        <dbReference type="Google" id="ProtNLM"/>
    </source>
</evidence>
<sequence length="101" mass="11062">MPLAATSPPIAPSAALPVEVPPSVSWSWLEPGNFGNIDLFGFYLAPMMLWLVLALVPFGLARLVLKRTGFYRFVWHSTLFDTALYVLALGVTTLAGGVRWL</sequence>
<evidence type="ECO:0000313" key="6">
    <source>
        <dbReference type="EMBL" id="SHO61819.1"/>
    </source>
</evidence>
<evidence type="ECO:0000256" key="4">
    <source>
        <dbReference type="ARBA" id="ARBA00023136"/>
    </source>
</evidence>
<dbReference type="EMBL" id="FRXO01000001">
    <property type="protein sequence ID" value="SHO61819.1"/>
    <property type="molecule type" value="Genomic_DNA"/>
</dbReference>
<protein>
    <recommendedName>
        <fullName evidence="8">DUF1656 domain-containing protein</fullName>
    </recommendedName>
</protein>
<evidence type="ECO:0000256" key="3">
    <source>
        <dbReference type="ARBA" id="ARBA00022989"/>
    </source>
</evidence>
<dbReference type="OrthoDB" id="7021192at2"/>
<feature type="transmembrane region" description="Helical" evidence="5">
    <location>
        <begin position="73"/>
        <end position="98"/>
    </location>
</feature>
<organism evidence="6 7">
    <name type="scientific">Pseudoxanthobacter soli DSM 19599</name>
    <dbReference type="NCBI Taxonomy" id="1123029"/>
    <lineage>
        <taxon>Bacteria</taxon>
        <taxon>Pseudomonadati</taxon>
        <taxon>Pseudomonadota</taxon>
        <taxon>Alphaproteobacteria</taxon>
        <taxon>Hyphomicrobiales</taxon>
        <taxon>Segnochrobactraceae</taxon>
        <taxon>Pseudoxanthobacter</taxon>
    </lineage>
</organism>
<dbReference type="InterPro" id="IPR012451">
    <property type="entry name" value="DUF1656"/>
</dbReference>
<feature type="transmembrane region" description="Helical" evidence="5">
    <location>
        <begin position="39"/>
        <end position="61"/>
    </location>
</feature>
<keyword evidence="4 5" id="KW-0472">Membrane</keyword>
<keyword evidence="2 5" id="KW-0812">Transmembrane</keyword>
<evidence type="ECO:0000313" key="7">
    <source>
        <dbReference type="Proteomes" id="UP000186406"/>
    </source>
</evidence>
<gene>
    <name evidence="6" type="ORF">SAMN02745172_00908</name>
</gene>
<evidence type="ECO:0000256" key="2">
    <source>
        <dbReference type="ARBA" id="ARBA00022692"/>
    </source>
</evidence>
<dbReference type="Pfam" id="PF07869">
    <property type="entry name" value="DUF1656"/>
    <property type="match status" value="1"/>
</dbReference>
<name>A0A1M7ZAI9_9HYPH</name>
<dbReference type="AlphaFoldDB" id="A0A1M7ZAI9"/>